<gene>
    <name evidence="1" type="ORF">DT076_01440</name>
</gene>
<comment type="caution">
    <text evidence="1">The sequence shown here is derived from an EMBL/GenBank/DDBJ whole genome shotgun (WGS) entry which is preliminary data.</text>
</comment>
<dbReference type="InterPro" id="IPR025356">
    <property type="entry name" value="DUF4260"/>
</dbReference>
<keyword evidence="2" id="KW-1185">Reference proteome</keyword>
<dbReference type="AlphaFoldDB" id="A0A367YZ65"/>
<proteinExistence type="predicted"/>
<dbReference type="EMBL" id="QOUI01000001">
    <property type="protein sequence ID" value="RCK71150.1"/>
    <property type="molecule type" value="Genomic_DNA"/>
</dbReference>
<evidence type="ECO:0000313" key="1">
    <source>
        <dbReference type="EMBL" id="RCK71150.1"/>
    </source>
</evidence>
<reference evidence="1 2" key="1">
    <citation type="submission" date="2018-07" db="EMBL/GenBank/DDBJ databases">
        <title>Desertimonas flava gen. nov. sp. nov.</title>
        <authorList>
            <person name="Liu S."/>
        </authorList>
    </citation>
    <scope>NUCLEOTIDE SEQUENCE [LARGE SCALE GENOMIC DNA]</scope>
    <source>
        <strain evidence="1 2">16Sb5-5</strain>
    </source>
</reference>
<name>A0A367YZ65_9ACTN</name>
<evidence type="ECO:0000313" key="2">
    <source>
        <dbReference type="Proteomes" id="UP000252770"/>
    </source>
</evidence>
<protein>
    <submittedName>
        <fullName evidence="1">DUF4260 family protein</fullName>
    </submittedName>
</protein>
<accession>A0A367YZ65</accession>
<dbReference type="Pfam" id="PF14079">
    <property type="entry name" value="DUF4260"/>
    <property type="match status" value="1"/>
</dbReference>
<dbReference type="Proteomes" id="UP000252770">
    <property type="component" value="Unassembled WGS sequence"/>
</dbReference>
<sequence length="146" mass="15782">MVEDGEGRRHRTPAATTQRVENGAVALAVVVAVLVSGQPWWLLLAAFLLFDLSALGYLRGPRVGALAYNAVHNHTGPALVLTAYLGARWAGHEATWLALLAACWAFHVAVDRALGYGLKLHDFGSTHLGPIGRARRHPDPHRRSTP</sequence>
<organism evidence="1 2">
    <name type="scientific">Desertihabitans brevis</name>
    <dbReference type="NCBI Taxonomy" id="2268447"/>
    <lineage>
        <taxon>Bacteria</taxon>
        <taxon>Bacillati</taxon>
        <taxon>Actinomycetota</taxon>
        <taxon>Actinomycetes</taxon>
        <taxon>Propionibacteriales</taxon>
        <taxon>Propionibacteriaceae</taxon>
        <taxon>Desertihabitans</taxon>
    </lineage>
</organism>
<dbReference type="RefSeq" id="WP_114124853.1">
    <property type="nucleotide sequence ID" value="NZ_QOUI01000001.1"/>
</dbReference>